<evidence type="ECO:0000256" key="2">
    <source>
        <dbReference type="ARBA" id="ARBA00022737"/>
    </source>
</evidence>
<dbReference type="GO" id="GO:0016887">
    <property type="term" value="F:ATP hydrolysis activity"/>
    <property type="evidence" value="ECO:0007669"/>
    <property type="project" value="InterPro"/>
</dbReference>
<dbReference type="InterPro" id="IPR036628">
    <property type="entry name" value="Clp_N_dom_sf"/>
</dbReference>
<dbReference type="SUPFAM" id="SSF52540">
    <property type="entry name" value="P-loop containing nucleoside triphosphate hydrolases"/>
    <property type="match status" value="1"/>
</dbReference>
<dbReference type="Pfam" id="PF07724">
    <property type="entry name" value="AAA_2"/>
    <property type="match status" value="1"/>
</dbReference>
<comment type="similarity">
    <text evidence="1">Belongs to the ClpA/ClpB family.</text>
</comment>
<reference evidence="8" key="1">
    <citation type="submission" date="2020-07" db="EMBL/GenBank/DDBJ databases">
        <title>Genome sequence and genetic diversity analysis of an under-domesticated orphan crop, white fonio (Digitaria exilis).</title>
        <authorList>
            <person name="Bennetzen J.L."/>
            <person name="Chen S."/>
            <person name="Ma X."/>
            <person name="Wang X."/>
            <person name="Yssel A.E.J."/>
            <person name="Chaluvadi S.R."/>
            <person name="Johnson M."/>
            <person name="Gangashetty P."/>
            <person name="Hamidou F."/>
            <person name="Sanogo M.D."/>
            <person name="Zwaenepoel A."/>
            <person name="Wallace J."/>
            <person name="Van De Peer Y."/>
            <person name="Van Deynze A."/>
        </authorList>
    </citation>
    <scope>NUCLEOTIDE SEQUENCE</scope>
    <source>
        <tissue evidence="8">Leaves</tissue>
    </source>
</reference>
<evidence type="ECO:0000256" key="3">
    <source>
        <dbReference type="ARBA" id="ARBA00023015"/>
    </source>
</evidence>
<keyword evidence="2 5" id="KW-0677">Repeat</keyword>
<feature type="compositionally biased region" description="Basic and acidic residues" evidence="6">
    <location>
        <begin position="768"/>
        <end position="779"/>
    </location>
</feature>
<dbReference type="OrthoDB" id="1929681at2759"/>
<dbReference type="Proteomes" id="UP000636709">
    <property type="component" value="Unassembled WGS sequence"/>
</dbReference>
<feature type="region of interest" description="Disordered" evidence="6">
    <location>
        <begin position="754"/>
        <end position="820"/>
    </location>
</feature>
<dbReference type="PROSITE" id="PS51903">
    <property type="entry name" value="CLP_R"/>
    <property type="match status" value="1"/>
</dbReference>
<accession>A0A835F6W7</accession>
<evidence type="ECO:0000256" key="5">
    <source>
        <dbReference type="PROSITE-ProRule" id="PRU01251"/>
    </source>
</evidence>
<dbReference type="InterPro" id="IPR003959">
    <property type="entry name" value="ATPase_AAA_core"/>
</dbReference>
<dbReference type="Gene3D" id="1.10.1780.10">
    <property type="entry name" value="Clp, N-terminal domain"/>
    <property type="match status" value="1"/>
</dbReference>
<dbReference type="Pfam" id="PF23569">
    <property type="entry name" value="NBD_SMAX1"/>
    <property type="match status" value="1"/>
</dbReference>
<comment type="caution">
    <text evidence="8">The sequence shown here is derived from an EMBL/GenBank/DDBJ whole genome shotgun (WGS) entry which is preliminary data.</text>
</comment>
<dbReference type="GO" id="GO:0005524">
    <property type="term" value="F:ATP binding"/>
    <property type="evidence" value="ECO:0007669"/>
    <property type="project" value="InterPro"/>
</dbReference>
<evidence type="ECO:0000313" key="8">
    <source>
        <dbReference type="EMBL" id="KAF8730154.1"/>
    </source>
</evidence>
<evidence type="ECO:0000256" key="1">
    <source>
        <dbReference type="ARBA" id="ARBA00008675"/>
    </source>
</evidence>
<name>A0A835F6W7_9POAL</name>
<feature type="region of interest" description="Disordered" evidence="6">
    <location>
        <begin position="950"/>
        <end position="975"/>
    </location>
</feature>
<keyword evidence="3" id="KW-0805">Transcription regulation</keyword>
<dbReference type="SUPFAM" id="SSF81923">
    <property type="entry name" value="Double Clp-N motif"/>
    <property type="match status" value="1"/>
</dbReference>
<evidence type="ECO:0000259" key="7">
    <source>
        <dbReference type="PROSITE" id="PS51903"/>
    </source>
</evidence>
<sequence>MRSAYAAASPAAVATLPSAAPPLTPDAAAVLSRAAADASRRRHAHTTPLHAAAALLSGPAPLLRDACVAGLASPHPLRCRALDLCFSVALDRLPTSTDLHHHDAGGGFHAAAPPLSNALAAALKRAYAHHRRIGSGGVEADDHRVGVPHLVLAILDDPSVARVMREASFSSTAVKAAMLRSLSDPAAPDSGVFVNARVMQQRQAASHREEEVAKVVEVLKRSTKRNPVLVGDTADVDAVVQEVLTLIQRQRLGDARVVSFPKDSGDLVGMDRAELIAKIKELGEVVRSASATAGVVINLGNLQWLVEERCPAAASANHGEQAERRDVLLDTARAAVAEMARVLKNQSGDGEHRVWVIGTATCATYMKFQVYHSALETEWDLQAVPITPRPPPPPPPLGMSPSVGVNRGILSSSVEVLSTAMTATMPRAPSLCNACADGYERERAEMMASAERAPPCHGEQPMSQWLQIGTPSSARPVVDRAQEKAREADELRRRWRDRCAQLHSHGRPPLVTCSEWNGASILGNMQAAASAVRPPVKLQPRGAMVDTDLALGLAAARPPASCETDDDDKVLARRLTEAVRWQPEAAAAVASTIAKAKSGEAKRRGSAAKAHAWVVFAGQDVVGKRNMAEALSNSVFGTGAVTVRLDCSPPAGIAGDDGGGESAGVVSCRGQTALDRLAEAIRANPFRVVVLDGVDHADTVVLGSVVRAVESGRLSDSHGRDVALGSNIFVVMPQWSPSPDNLIMKPSQDLPWNLEHRKRKPEQEVEDDRLARARRDHSSARGLTVPLPLDLNLSMSDDHADAVDDSGGEGSRNSSSDLTVEHDQDYGHQLAPDRCSTAAPLNVSELIRAVDGVVVFKPVNSSNQQPLKRSFSDMAPAKSGDITGGGGWPLSVHVDEGFLLDRLAAAAAAGGAARTTTTATMPMDAWAGEVLCPSSLRLFKRSLSSNDVDGATVEGGGRRKGGGEVFHMPVTVDGS</sequence>
<dbReference type="PANTHER" id="PTHR43572:SF14">
    <property type="entry name" value="OS02G0788600 PROTEIN"/>
    <property type="match status" value="1"/>
</dbReference>
<evidence type="ECO:0000256" key="4">
    <source>
        <dbReference type="ARBA" id="ARBA00023163"/>
    </source>
</evidence>
<evidence type="ECO:0000313" key="9">
    <source>
        <dbReference type="Proteomes" id="UP000636709"/>
    </source>
</evidence>
<organism evidence="8 9">
    <name type="scientific">Digitaria exilis</name>
    <dbReference type="NCBI Taxonomy" id="1010633"/>
    <lineage>
        <taxon>Eukaryota</taxon>
        <taxon>Viridiplantae</taxon>
        <taxon>Streptophyta</taxon>
        <taxon>Embryophyta</taxon>
        <taxon>Tracheophyta</taxon>
        <taxon>Spermatophyta</taxon>
        <taxon>Magnoliopsida</taxon>
        <taxon>Liliopsida</taxon>
        <taxon>Poales</taxon>
        <taxon>Poaceae</taxon>
        <taxon>PACMAD clade</taxon>
        <taxon>Panicoideae</taxon>
        <taxon>Panicodae</taxon>
        <taxon>Paniceae</taxon>
        <taxon>Anthephorinae</taxon>
        <taxon>Digitaria</taxon>
    </lineage>
</organism>
<gene>
    <name evidence="8" type="ORF">HU200_017126</name>
</gene>
<dbReference type="Gramene" id="Dexi1B01G0028570.1">
    <property type="protein sequence ID" value="Dexi1B01G0028570.1:cds"/>
    <property type="gene ID" value="Dexi1B01G0028570"/>
</dbReference>
<dbReference type="Gene3D" id="3.40.50.300">
    <property type="entry name" value="P-loop containing nucleotide triphosphate hydrolases"/>
    <property type="match status" value="2"/>
</dbReference>
<keyword evidence="4" id="KW-0804">Transcription</keyword>
<dbReference type="EMBL" id="JACEFO010001619">
    <property type="protein sequence ID" value="KAF8730154.1"/>
    <property type="molecule type" value="Genomic_DNA"/>
</dbReference>
<protein>
    <recommendedName>
        <fullName evidence="7">Clp R domain-containing protein</fullName>
    </recommendedName>
</protein>
<dbReference type="PANTHER" id="PTHR43572">
    <property type="entry name" value="CHAPERONE PROTEIN CLPD, CHLOROPLASTIC"/>
    <property type="match status" value="1"/>
</dbReference>
<evidence type="ECO:0000256" key="6">
    <source>
        <dbReference type="SAM" id="MobiDB-lite"/>
    </source>
</evidence>
<feature type="domain" description="Clp R" evidence="7">
    <location>
        <begin position="20"/>
        <end position="184"/>
    </location>
</feature>
<dbReference type="InterPro" id="IPR058680">
    <property type="entry name" value="NBD_SMAX1-like"/>
</dbReference>
<proteinExistence type="inferred from homology"/>
<dbReference type="InterPro" id="IPR051650">
    <property type="entry name" value="SL_signaling_regulator"/>
</dbReference>
<dbReference type="AlphaFoldDB" id="A0A835F6W7"/>
<dbReference type="InterPro" id="IPR004176">
    <property type="entry name" value="Clp_R_N"/>
</dbReference>
<keyword evidence="9" id="KW-1185">Reference proteome</keyword>
<dbReference type="InterPro" id="IPR027417">
    <property type="entry name" value="P-loop_NTPase"/>
</dbReference>